<dbReference type="OrthoDB" id="201158at2157"/>
<dbReference type="InterPro" id="IPR053463">
    <property type="entry name" value="Brz_Regulator"/>
</dbReference>
<dbReference type="GeneID" id="54124979"/>
<dbReference type="EMBL" id="FTNP01000002">
    <property type="protein sequence ID" value="SIR66928.1"/>
    <property type="molecule type" value="Genomic_DNA"/>
</dbReference>
<organism evidence="1 2">
    <name type="scientific">Natronorubrum daqingense</name>
    <dbReference type="NCBI Taxonomy" id="588898"/>
    <lineage>
        <taxon>Archaea</taxon>
        <taxon>Methanobacteriati</taxon>
        <taxon>Methanobacteriota</taxon>
        <taxon>Stenosarchaea group</taxon>
        <taxon>Halobacteria</taxon>
        <taxon>Halobacteriales</taxon>
        <taxon>Natrialbaceae</taxon>
        <taxon>Natronorubrum</taxon>
    </lineage>
</organism>
<dbReference type="Pfam" id="PF23454">
    <property type="entry name" value="Zn_ribbon_Brz"/>
    <property type="match status" value="1"/>
</dbReference>
<accession>A0A1N7CTF5</accession>
<evidence type="ECO:0000313" key="2">
    <source>
        <dbReference type="Proteomes" id="UP000185687"/>
    </source>
</evidence>
<protein>
    <submittedName>
        <fullName evidence="1">Uncharacterized protein</fullName>
    </submittedName>
</protein>
<keyword evidence="2" id="KW-1185">Reference proteome</keyword>
<evidence type="ECO:0000313" key="1">
    <source>
        <dbReference type="EMBL" id="SIR66928.1"/>
    </source>
</evidence>
<gene>
    <name evidence="1" type="ORF">SAMN05421809_1875</name>
</gene>
<dbReference type="AlphaFoldDB" id="A0A1N7CTF5"/>
<dbReference type="Proteomes" id="UP000185687">
    <property type="component" value="Unassembled WGS sequence"/>
</dbReference>
<reference evidence="1 2" key="1">
    <citation type="submission" date="2017-01" db="EMBL/GenBank/DDBJ databases">
        <authorList>
            <person name="Mah S.A."/>
            <person name="Swanson W.J."/>
            <person name="Moy G.W."/>
            <person name="Vacquier V.D."/>
        </authorList>
    </citation>
    <scope>NUCLEOTIDE SEQUENCE [LARGE SCALE GENOMIC DNA]</scope>
    <source>
        <strain evidence="1 2">CGMCC 1.8909</strain>
    </source>
</reference>
<proteinExistence type="predicted"/>
<name>A0A1N7CTF5_9EURY</name>
<dbReference type="RefSeq" id="WP_168170948.1">
    <property type="nucleotide sequence ID" value="NZ_CP019327.1"/>
</dbReference>
<sequence length="57" mass="6442">MQLTATRQVKCYHCDALTSIEVPDEDVNLETSHSVAAFGEQRKVTCANGHTYWVHFC</sequence>